<dbReference type="InterPro" id="IPR035069">
    <property type="entry name" value="TTHA1013/TTHA0281-like"/>
</dbReference>
<dbReference type="PANTHER" id="PTHR34504:SF4">
    <property type="entry name" value="ANTITOXIN HICB"/>
    <property type="match status" value="1"/>
</dbReference>
<evidence type="ECO:0000313" key="2">
    <source>
        <dbReference type="EMBL" id="EKR57202.1"/>
    </source>
</evidence>
<name>A0A0E2DNH4_LEPIR</name>
<dbReference type="Pfam" id="PF15919">
    <property type="entry name" value="HicB_lk_antitox"/>
    <property type="match status" value="1"/>
</dbReference>
<evidence type="ECO:0000313" key="3">
    <source>
        <dbReference type="Proteomes" id="UP000001340"/>
    </source>
</evidence>
<proteinExistence type="predicted"/>
<dbReference type="InterPro" id="IPR051404">
    <property type="entry name" value="TA_system_antitoxin"/>
</dbReference>
<reference evidence="2 3" key="1">
    <citation type="submission" date="2012-10" db="EMBL/GenBank/DDBJ databases">
        <authorList>
            <person name="Harkins D.M."/>
            <person name="Durkin A.S."/>
            <person name="Brinkac L.M."/>
            <person name="Haft D.H."/>
            <person name="Selengut J.D."/>
            <person name="Sanka R."/>
            <person name="DePew J."/>
            <person name="Purushe J."/>
            <person name="Chanthongthip A."/>
            <person name="Lattana O."/>
            <person name="Phetsouvanh R."/>
            <person name="Newton P.N."/>
            <person name="Vinetz J.M."/>
            <person name="Sutton G.G."/>
            <person name="Nierman W.C."/>
            <person name="Fouts D.E."/>
        </authorList>
    </citation>
    <scope>NUCLEOTIDE SEQUENCE [LARGE SCALE GENOMIC DNA]</scope>
    <source>
        <strain evidence="2 3">UI 12758</strain>
    </source>
</reference>
<dbReference type="InterPro" id="IPR031807">
    <property type="entry name" value="HicB-like"/>
</dbReference>
<dbReference type="Gene3D" id="3.30.160.250">
    <property type="match status" value="1"/>
</dbReference>
<gene>
    <name evidence="2" type="ORF">LEP1GSC105_0162</name>
</gene>
<dbReference type="EMBL" id="AHNR02000004">
    <property type="protein sequence ID" value="EKR57202.1"/>
    <property type="molecule type" value="Genomic_DNA"/>
</dbReference>
<feature type="domain" description="HicB-like antitoxin of toxin-antitoxin system" evidence="1">
    <location>
        <begin position="4"/>
        <end position="64"/>
    </location>
</feature>
<organism evidence="2 3">
    <name type="scientific">Leptospira interrogans str. UI 12758</name>
    <dbReference type="NCBI Taxonomy" id="1049938"/>
    <lineage>
        <taxon>Bacteria</taxon>
        <taxon>Pseudomonadati</taxon>
        <taxon>Spirochaetota</taxon>
        <taxon>Spirochaetia</taxon>
        <taxon>Leptospirales</taxon>
        <taxon>Leptospiraceae</taxon>
        <taxon>Leptospira</taxon>
    </lineage>
</organism>
<sequence>MISYPAILTEDKNEGGYTVEFPDLPGCITEGDTLEEALAFAKDALSLYLESIDSRKIKIPRPSERKGKNVFQIRPERKSGLRFS</sequence>
<comment type="caution">
    <text evidence="2">The sequence shown here is derived from an EMBL/GenBank/DDBJ whole genome shotgun (WGS) entry which is preliminary data.</text>
</comment>
<dbReference type="SUPFAM" id="SSF143100">
    <property type="entry name" value="TTHA1013/TTHA0281-like"/>
    <property type="match status" value="1"/>
</dbReference>
<dbReference type="AlphaFoldDB" id="A0A0E2DNH4"/>
<protein>
    <recommendedName>
        <fullName evidence="1">HicB-like antitoxin of toxin-antitoxin system domain-containing protein</fullName>
    </recommendedName>
</protein>
<dbReference type="PANTHER" id="PTHR34504">
    <property type="entry name" value="ANTITOXIN HICB"/>
    <property type="match status" value="1"/>
</dbReference>
<accession>A0A0E2DNH4</accession>
<evidence type="ECO:0000259" key="1">
    <source>
        <dbReference type="Pfam" id="PF15919"/>
    </source>
</evidence>
<dbReference type="Proteomes" id="UP000001340">
    <property type="component" value="Unassembled WGS sequence"/>
</dbReference>
<dbReference type="RefSeq" id="WP_002122323.1">
    <property type="nucleotide sequence ID" value="NZ_AHNR02000004.1"/>
</dbReference>